<dbReference type="EMBL" id="AZNF01000006">
    <property type="protein sequence ID" value="KID65890.1"/>
    <property type="molecule type" value="Genomic_DNA"/>
</dbReference>
<proteinExistence type="predicted"/>
<feature type="transmembrane region" description="Helical" evidence="1">
    <location>
        <begin position="469"/>
        <end position="489"/>
    </location>
</feature>
<keyword evidence="1" id="KW-0472">Membrane</keyword>
<dbReference type="OrthoDB" id="10003767at2759"/>
<dbReference type="PANTHER" id="PTHR21310:SF37">
    <property type="entry name" value="AMINOGLYCOSIDE PHOSPHOTRANSFERASE DOMAIN-CONTAINING PROTEIN"/>
    <property type="match status" value="1"/>
</dbReference>
<accession>A0A0B4EVB2</accession>
<dbReference type="InterPro" id="IPR002575">
    <property type="entry name" value="Aminoglycoside_PTrfase"/>
</dbReference>
<comment type="caution">
    <text evidence="3">The sequence shown here is derived from an EMBL/GenBank/DDBJ whole genome shotgun (WGS) entry which is preliminary data.</text>
</comment>
<keyword evidence="1" id="KW-1133">Transmembrane helix</keyword>
<dbReference type="Gene3D" id="3.90.1200.10">
    <property type="match status" value="1"/>
</dbReference>
<feature type="non-terminal residue" evidence="3">
    <location>
        <position position="1"/>
    </location>
</feature>
<evidence type="ECO:0000313" key="4">
    <source>
        <dbReference type="Proteomes" id="UP000031186"/>
    </source>
</evidence>
<dbReference type="Gene3D" id="3.30.200.20">
    <property type="entry name" value="Phosphorylase Kinase, domain 1"/>
    <property type="match status" value="1"/>
</dbReference>
<dbReference type="PANTHER" id="PTHR21310">
    <property type="entry name" value="AMINOGLYCOSIDE PHOSPHOTRANSFERASE-RELATED-RELATED"/>
    <property type="match status" value="1"/>
</dbReference>
<name>A0A0B4EVB2_METAF</name>
<sequence>MARSSHFNNGIVERLVHYERDQFVQSVRNRETEILQLASTSCDKGPSSFFPAPAVGDYFTRGSYNLCFFIQFSDLQRCVLRIPLRPCLGYCPGRKIKSEVATMRCLEENTTIPVPKILAYSEDVNSDPLSTFLILDYVDGTMLSSTQMEKLNSQEREQLYTSLADIYIQLRRLEFPSIGRLEQTQTSNGFQVGQKAATIDINMQQLEGLDPFAVQDAHSDDRGCMQSATAYAKMLLDIGYNAFFKSRNAVEVGMGRDAVYHHYLFYQHAKQWIDPTLDNGPFVLVHGDLHPSNLMVDDKMRIIGVLDWEWSRVVPVQFFVPPLWISGRTTVQLAGHNTWQLFLITSFEEFLSVTESRELSMFGNTLLSREWAERSTRAEPLVANALENWTDMDWFAYRYLSRADKEAAKESIKTFIDEDPLRRLVAEMKERDASAYHKEFAKVMDTGIPQKKQPMLLIFLGQLSRVLHAGPNTAIIACVGVPIVLSLIWRRPWSSPSTPVF</sequence>
<reference evidence="3 4" key="1">
    <citation type="journal article" date="2014" name="Proc. Natl. Acad. Sci. U.S.A.">
        <title>Trajectory and genomic determinants of fungal-pathogen speciation and host adaptation.</title>
        <authorList>
            <person name="Hu X."/>
            <person name="Xiao G."/>
            <person name="Zheng P."/>
            <person name="Shang Y."/>
            <person name="Su Y."/>
            <person name="Zhang X."/>
            <person name="Liu X."/>
            <person name="Zhan S."/>
            <person name="St Leger R.J."/>
            <person name="Wang C."/>
        </authorList>
    </citation>
    <scope>NUCLEOTIDE SEQUENCE [LARGE SCALE GENOMIC DNA]</scope>
    <source>
        <strain evidence="3 4">ARSEF 549</strain>
    </source>
</reference>
<dbReference type="HOGENOM" id="CLU_030115_0_1_1"/>
<evidence type="ECO:0000259" key="2">
    <source>
        <dbReference type="Pfam" id="PF01636"/>
    </source>
</evidence>
<feature type="domain" description="Aminoglycoside phosphotransferase" evidence="2">
    <location>
        <begin position="62"/>
        <end position="313"/>
    </location>
</feature>
<dbReference type="InterPro" id="IPR011009">
    <property type="entry name" value="Kinase-like_dom_sf"/>
</dbReference>
<dbReference type="Proteomes" id="UP000031186">
    <property type="component" value="Unassembled WGS sequence"/>
</dbReference>
<dbReference type="SUPFAM" id="SSF56112">
    <property type="entry name" value="Protein kinase-like (PK-like)"/>
    <property type="match status" value="1"/>
</dbReference>
<evidence type="ECO:0000313" key="3">
    <source>
        <dbReference type="EMBL" id="KID65890.1"/>
    </source>
</evidence>
<evidence type="ECO:0000256" key="1">
    <source>
        <dbReference type="SAM" id="Phobius"/>
    </source>
</evidence>
<keyword evidence="1" id="KW-0812">Transmembrane</keyword>
<dbReference type="InterPro" id="IPR051678">
    <property type="entry name" value="AGP_Transferase"/>
</dbReference>
<dbReference type="Pfam" id="PF01636">
    <property type="entry name" value="APH"/>
    <property type="match status" value="1"/>
</dbReference>
<dbReference type="AlphaFoldDB" id="A0A0B4EVB2"/>
<dbReference type="VEuPathDB" id="FungiDB:MAN_05549"/>
<protein>
    <submittedName>
        <fullName evidence="3">Phosphotransferase enzyme family protein</fullName>
    </submittedName>
</protein>
<gene>
    <name evidence="3" type="ORF">MAN_05549</name>
</gene>
<keyword evidence="4" id="KW-1185">Reference proteome</keyword>
<organism evidence="3 4">
    <name type="scientific">Metarhizium anisopliae (strain ARSEF 549)</name>
    <dbReference type="NCBI Taxonomy" id="3151832"/>
    <lineage>
        <taxon>Eukaryota</taxon>
        <taxon>Fungi</taxon>
        <taxon>Dikarya</taxon>
        <taxon>Ascomycota</taxon>
        <taxon>Pezizomycotina</taxon>
        <taxon>Sordariomycetes</taxon>
        <taxon>Hypocreomycetidae</taxon>
        <taxon>Hypocreales</taxon>
        <taxon>Clavicipitaceae</taxon>
        <taxon>Metarhizium</taxon>
    </lineage>
</organism>